<sequence length="385" mass="41317">MLISVNDLTVVDLRKILKEFAVTSMSRATREQIALQYTQLVAYQKAPTTEQLYWDNVTIPILNVIKNAPTPPSREPANCNSTHNAPSPPSRQPANCNITHNVPTPPSRQPRLKVLKNWQQENNAGLNQNDSLSEDIPLASLPKQTPTIQNGRASKDIPDTANEGSSKDIPLANLPSPAHIERTPPTNSPASNPLPVSQKNPPLGHLQSTPAANDTPSTLGTSQSSPIKNNVPSTLGQPQSTPAAADVPLTLDQPQLTPAANNVPSTPDQPQLAPAANNLPLTLGQPQSTSVHNDVPFTLAKPQSTLVNTVTAEPPLDLPASGVAPNTSKHANLDPPCSQHQPSSSVPNHHISPKQMHSRANDWSQEWLSIPCKLSHDFIKTLFSS</sequence>
<evidence type="ECO:0000313" key="2">
    <source>
        <dbReference type="EMBL" id="WAQ93278.1"/>
    </source>
</evidence>
<organism evidence="2 3">
    <name type="scientific">Puccinia triticina</name>
    <dbReference type="NCBI Taxonomy" id="208348"/>
    <lineage>
        <taxon>Eukaryota</taxon>
        <taxon>Fungi</taxon>
        <taxon>Dikarya</taxon>
        <taxon>Basidiomycota</taxon>
        <taxon>Pucciniomycotina</taxon>
        <taxon>Pucciniomycetes</taxon>
        <taxon>Pucciniales</taxon>
        <taxon>Pucciniaceae</taxon>
        <taxon>Puccinia</taxon>
    </lineage>
</organism>
<feature type="compositionally biased region" description="Polar residues" evidence="1">
    <location>
        <begin position="338"/>
        <end position="347"/>
    </location>
</feature>
<feature type="region of interest" description="Disordered" evidence="1">
    <location>
        <begin position="71"/>
        <end position="109"/>
    </location>
</feature>
<feature type="compositionally biased region" description="Polar residues" evidence="1">
    <location>
        <begin position="142"/>
        <end position="152"/>
    </location>
</feature>
<evidence type="ECO:0000313" key="3">
    <source>
        <dbReference type="Proteomes" id="UP001164743"/>
    </source>
</evidence>
<evidence type="ECO:0000256" key="1">
    <source>
        <dbReference type="SAM" id="MobiDB-lite"/>
    </source>
</evidence>
<dbReference type="Proteomes" id="UP001164743">
    <property type="component" value="Chromosome 18A"/>
</dbReference>
<reference evidence="2" key="1">
    <citation type="submission" date="2022-10" db="EMBL/GenBank/DDBJ databases">
        <title>Puccinia triticina Genome sequencing and assembly.</title>
        <authorList>
            <person name="Li C."/>
        </authorList>
    </citation>
    <scope>NUCLEOTIDE SEQUENCE</scope>
    <source>
        <strain evidence="2">Pt15</strain>
    </source>
</reference>
<feature type="region of interest" description="Disordered" evidence="1">
    <location>
        <begin position="321"/>
        <end position="358"/>
    </location>
</feature>
<protein>
    <recommendedName>
        <fullName evidence="4">DEK C-terminal domain-containing protein</fullName>
    </recommendedName>
</protein>
<feature type="compositionally biased region" description="Low complexity" evidence="1">
    <location>
        <begin position="269"/>
        <end position="281"/>
    </location>
</feature>
<dbReference type="RefSeq" id="XP_053028833.1">
    <property type="nucleotide sequence ID" value="XM_053164866.1"/>
</dbReference>
<accession>A0ABY7D6J9</accession>
<keyword evidence="3" id="KW-1185">Reference proteome</keyword>
<feature type="region of interest" description="Disordered" evidence="1">
    <location>
        <begin position="141"/>
        <end position="290"/>
    </location>
</feature>
<feature type="compositionally biased region" description="Polar residues" evidence="1">
    <location>
        <begin position="92"/>
        <end position="102"/>
    </location>
</feature>
<gene>
    <name evidence="2" type="ORF">PtA15_18A336</name>
</gene>
<name>A0ABY7D6J9_9BASI</name>
<dbReference type="GeneID" id="77805761"/>
<feature type="compositionally biased region" description="Polar residues" evidence="1">
    <location>
        <begin position="252"/>
        <end position="268"/>
    </location>
</feature>
<feature type="compositionally biased region" description="Polar residues" evidence="1">
    <location>
        <begin position="184"/>
        <end position="242"/>
    </location>
</feature>
<evidence type="ECO:0008006" key="4">
    <source>
        <dbReference type="Google" id="ProtNLM"/>
    </source>
</evidence>
<dbReference type="EMBL" id="CP110438">
    <property type="protein sequence ID" value="WAQ93278.1"/>
    <property type="molecule type" value="Genomic_DNA"/>
</dbReference>
<proteinExistence type="predicted"/>